<dbReference type="Proteomes" id="UP000218209">
    <property type="component" value="Unassembled WGS sequence"/>
</dbReference>
<proteinExistence type="predicted"/>
<evidence type="ECO:0000313" key="3">
    <source>
        <dbReference type="Proteomes" id="UP000218209"/>
    </source>
</evidence>
<keyword evidence="3" id="KW-1185">Reference proteome</keyword>
<evidence type="ECO:0000256" key="1">
    <source>
        <dbReference type="SAM" id="MobiDB-lite"/>
    </source>
</evidence>
<organism evidence="2 3">
    <name type="scientific">Porphyra umbilicalis</name>
    <name type="common">Purple laver</name>
    <name type="synonym">Red alga</name>
    <dbReference type="NCBI Taxonomy" id="2786"/>
    <lineage>
        <taxon>Eukaryota</taxon>
        <taxon>Rhodophyta</taxon>
        <taxon>Bangiophyceae</taxon>
        <taxon>Bangiales</taxon>
        <taxon>Bangiaceae</taxon>
        <taxon>Porphyra</taxon>
    </lineage>
</organism>
<feature type="region of interest" description="Disordered" evidence="1">
    <location>
        <begin position="38"/>
        <end position="104"/>
    </location>
</feature>
<protein>
    <submittedName>
        <fullName evidence="2">Uncharacterized protein</fullName>
    </submittedName>
</protein>
<accession>A0A1X6NJR4</accession>
<reference evidence="2 3" key="1">
    <citation type="submission" date="2017-03" db="EMBL/GenBank/DDBJ databases">
        <title>WGS assembly of Porphyra umbilicalis.</title>
        <authorList>
            <person name="Brawley S.H."/>
            <person name="Blouin N.A."/>
            <person name="Ficko-Blean E."/>
            <person name="Wheeler G.L."/>
            <person name="Lohr M."/>
            <person name="Goodson H.V."/>
            <person name="Jenkins J.W."/>
            <person name="Blaby-Haas C.E."/>
            <person name="Helliwell K.E."/>
            <person name="Chan C."/>
            <person name="Marriage T."/>
            <person name="Bhattacharya D."/>
            <person name="Klein A.S."/>
            <person name="Badis Y."/>
            <person name="Brodie J."/>
            <person name="Cao Y."/>
            <person name="Collen J."/>
            <person name="Dittami S.M."/>
            <person name="Gachon C.M."/>
            <person name="Green B.R."/>
            <person name="Karpowicz S."/>
            <person name="Kim J.W."/>
            <person name="Kudahl U."/>
            <person name="Lin S."/>
            <person name="Michel G."/>
            <person name="Mittag M."/>
            <person name="Olson B.J."/>
            <person name="Pangilinan J."/>
            <person name="Peng Y."/>
            <person name="Qiu H."/>
            <person name="Shu S."/>
            <person name="Singer J.T."/>
            <person name="Smith A.G."/>
            <person name="Sprecher B.N."/>
            <person name="Wagner V."/>
            <person name="Wang W."/>
            <person name="Wang Z.-Y."/>
            <person name="Yan J."/>
            <person name="Yarish C."/>
            <person name="Zoeuner-Riek S."/>
            <person name="Zhuang Y."/>
            <person name="Zou Y."/>
            <person name="Lindquist E.A."/>
            <person name="Grimwood J."/>
            <person name="Barry K."/>
            <person name="Rokhsar D.S."/>
            <person name="Schmutz J."/>
            <person name="Stiller J.W."/>
            <person name="Grossman A.R."/>
            <person name="Prochnik S.E."/>
        </authorList>
    </citation>
    <scope>NUCLEOTIDE SEQUENCE [LARGE SCALE GENOMIC DNA]</scope>
    <source>
        <strain evidence="2">4086291</strain>
    </source>
</reference>
<gene>
    <name evidence="2" type="ORF">BU14_2162s0001</name>
</gene>
<feature type="compositionally biased region" description="Low complexity" evidence="1">
    <location>
        <begin position="76"/>
        <end position="90"/>
    </location>
</feature>
<dbReference type="AlphaFoldDB" id="A0A1X6NJR4"/>
<evidence type="ECO:0000313" key="2">
    <source>
        <dbReference type="EMBL" id="OSX68859.1"/>
    </source>
</evidence>
<dbReference type="EMBL" id="KV920014">
    <property type="protein sequence ID" value="OSX68859.1"/>
    <property type="molecule type" value="Genomic_DNA"/>
</dbReference>
<name>A0A1X6NJR4_PORUM</name>
<feature type="compositionally biased region" description="Low complexity" evidence="1">
    <location>
        <begin position="49"/>
        <end position="65"/>
    </location>
</feature>
<feature type="region of interest" description="Disordered" evidence="1">
    <location>
        <begin position="143"/>
        <end position="189"/>
    </location>
</feature>
<sequence length="315" mass="34251">MGDYKSGSSGIPALHPTPCAVGRISWRPRGDGRFGRCAARPVARHTPTRGAARADALDPGAAAAPWRRFNDRDRPPAAADRASGAAPGAPARRRRSPPSGDGATRLVIVTHRPSATPPPLLPPFLYLPTSHLLPSSFSHLCRSPPRPPLTSWASARCSTGRKRRATAPPGRRSPSSLTRSGCALSPPPSTRLLSQTRRCRLTRTMRTRRRPTRRCPWTTWLTRPCRPPAPCGVVDAQAARVVGATQARGGARWWRVAGLPRVPRVCRRKTSGTVTRVNSSLQNKLPIFSLHRLMAASACRPNTNKDGRRPRRALP</sequence>